<dbReference type="EMBL" id="BMMS01000020">
    <property type="protein sequence ID" value="GGO93385.1"/>
    <property type="molecule type" value="Genomic_DNA"/>
</dbReference>
<sequence>MSVNSKIAERSLHRARGFLEYSTDRDSESLLTQLSFDRRFKDTFARADARTAIRQRTATEVGFDFGVEAFSSMIGLMLSACPDTVVPPPLIKRFVQQVESCRRKGRYSFFVDVPEFAADTDCTAMAAGALYEHGLISVAELASSSEALLRASASDPCSLRNTRPSKGEVHPHVLLVYWEDTDRRVLPRARRHDAVACANALYTLSLLEAPSTPVESEVMDATIRYVSHHLNSRRYLSGTRYYPSPEAFLYAASRLCARFGRFSELFTSALRREISAAPGRLTEDPLNLALSIISASNVGMMAGQAQRRERLARLQRNDGSWPAAPYYRMGRFQVYFGSPLITTLFAARAMQADCAGHLATDPLRKKGDTESCPAI</sequence>
<proteinExistence type="predicted"/>
<organism evidence="1 2">
    <name type="scientific">Wenjunlia tyrosinilytica</name>
    <dbReference type="NCBI Taxonomy" id="1544741"/>
    <lineage>
        <taxon>Bacteria</taxon>
        <taxon>Bacillati</taxon>
        <taxon>Actinomycetota</taxon>
        <taxon>Actinomycetes</taxon>
        <taxon>Kitasatosporales</taxon>
        <taxon>Streptomycetaceae</taxon>
        <taxon>Wenjunlia</taxon>
    </lineage>
</organism>
<dbReference type="InterPro" id="IPR008930">
    <property type="entry name" value="Terpenoid_cyclase/PrenylTrfase"/>
</dbReference>
<reference evidence="1" key="1">
    <citation type="journal article" date="2014" name="Int. J. Syst. Evol. Microbiol.">
        <title>Complete genome sequence of Corynebacterium casei LMG S-19264T (=DSM 44701T), isolated from a smear-ripened cheese.</title>
        <authorList>
            <consortium name="US DOE Joint Genome Institute (JGI-PGF)"/>
            <person name="Walter F."/>
            <person name="Albersmeier A."/>
            <person name="Kalinowski J."/>
            <person name="Ruckert C."/>
        </authorList>
    </citation>
    <scope>NUCLEOTIDE SEQUENCE</scope>
    <source>
        <strain evidence="1">CGMCC 4.7201</strain>
    </source>
</reference>
<evidence type="ECO:0000313" key="1">
    <source>
        <dbReference type="EMBL" id="GGO93385.1"/>
    </source>
</evidence>
<dbReference type="RefSeq" id="WP_189133647.1">
    <property type="nucleotide sequence ID" value="NZ_BMMS01000020.1"/>
</dbReference>
<reference evidence="1" key="2">
    <citation type="submission" date="2020-09" db="EMBL/GenBank/DDBJ databases">
        <authorList>
            <person name="Sun Q."/>
            <person name="Zhou Y."/>
        </authorList>
    </citation>
    <scope>NUCLEOTIDE SEQUENCE</scope>
    <source>
        <strain evidence="1">CGMCC 4.7201</strain>
    </source>
</reference>
<protein>
    <submittedName>
        <fullName evidence="1">Uncharacterized protein</fullName>
    </submittedName>
</protein>
<dbReference type="SUPFAM" id="SSF48239">
    <property type="entry name" value="Terpenoid cyclases/Protein prenyltransferases"/>
    <property type="match status" value="1"/>
</dbReference>
<comment type="caution">
    <text evidence="1">The sequence shown here is derived from an EMBL/GenBank/DDBJ whole genome shotgun (WGS) entry which is preliminary data.</text>
</comment>
<keyword evidence="2" id="KW-1185">Reference proteome</keyword>
<evidence type="ECO:0000313" key="2">
    <source>
        <dbReference type="Proteomes" id="UP000641932"/>
    </source>
</evidence>
<dbReference type="AlphaFoldDB" id="A0A917ZW48"/>
<accession>A0A917ZW48</accession>
<gene>
    <name evidence="1" type="ORF">GCM10012280_45800</name>
</gene>
<name>A0A917ZW48_9ACTN</name>
<dbReference type="Proteomes" id="UP000641932">
    <property type="component" value="Unassembled WGS sequence"/>
</dbReference>